<dbReference type="SUPFAM" id="SSF111283">
    <property type="entry name" value="Putative modulator of DNA gyrase, PmbA/TldD"/>
    <property type="match status" value="1"/>
</dbReference>
<feature type="domain" description="Metalloprotease TldD/E central" evidence="4">
    <location>
        <begin position="124"/>
        <end position="226"/>
    </location>
</feature>
<accession>V4RP43</accession>
<dbReference type="PANTHER" id="PTHR43421:SF1">
    <property type="entry name" value="METALLOPROTEASE PMBA"/>
    <property type="match status" value="1"/>
</dbReference>
<dbReference type="GO" id="GO:0008237">
    <property type="term" value="F:metallopeptidase activity"/>
    <property type="evidence" value="ECO:0007669"/>
    <property type="project" value="InterPro"/>
</dbReference>
<dbReference type="EMBL" id="AWXZ01000029">
    <property type="protein sequence ID" value="ESR24950.1"/>
    <property type="molecule type" value="Genomic_DNA"/>
</dbReference>
<dbReference type="Pfam" id="PF19290">
    <property type="entry name" value="PmbA_TldD_2nd"/>
    <property type="match status" value="1"/>
</dbReference>
<comment type="similarity">
    <text evidence="1">Belongs to the peptidase U62 family.</text>
</comment>
<dbReference type="PATRIC" id="fig|631454.5.peg.2242"/>
<feature type="domain" description="Metalloprotease TldD/E C-terminal" evidence="3">
    <location>
        <begin position="233"/>
        <end position="311"/>
    </location>
</feature>
<comment type="caution">
    <text evidence="5">The sequence shown here is derived from an EMBL/GenBank/DDBJ whole genome shotgun (WGS) entry which is preliminary data.</text>
</comment>
<dbReference type="Pfam" id="PF19289">
    <property type="entry name" value="PmbA_TldD_3rd"/>
    <property type="match status" value="1"/>
</dbReference>
<name>V4RP43_9HYPH</name>
<dbReference type="Proteomes" id="UP000017819">
    <property type="component" value="Unassembled WGS sequence"/>
</dbReference>
<dbReference type="InterPro" id="IPR002510">
    <property type="entry name" value="Metalloprtase-TldD/E_N"/>
</dbReference>
<dbReference type="STRING" id="631454.N177_2273"/>
<sequence length="315" mass="32691">MSDLFDQSALASRAEALVEAARKAGADAADALATRSVSLGTQVRHGDLEEMERSETDVLGLRVLVGQRQATVSTRDPEGTGFASLAERAVAMARSAPADPYAGLATADLYAHDLPDLDLLDRTEVSAEELVARAKAAEEAGLSVAGVTNSGGASASWSLSGIVLATSEGFSGRHMGSRHSVSFQAVAGTGTAMERDYDYTVAAYMDDLEDAATIGRRAGERAVKRLGPRKIETGRLPVVFDPRVATGLVGSVAGALNGSAIARGSTFLGRSLGQKILPDDVTIVDDATIRRGLRSHPFDAEGIAPRRLALVGGAS</sequence>
<dbReference type="PANTHER" id="PTHR43421">
    <property type="entry name" value="METALLOPROTEASE PMBA"/>
    <property type="match status" value="1"/>
</dbReference>
<dbReference type="AlphaFoldDB" id="V4RP43"/>
<reference evidence="5 6" key="1">
    <citation type="journal article" date="2014" name="Genome Announc.">
        <title>Draft Genome Sequence of Lutibaculum baratangense Strain AMV1T, Isolated from a Mud Volcano in Andamans, India.</title>
        <authorList>
            <person name="Singh A."/>
            <person name="Sreenivas A."/>
            <person name="Sathyanarayana Reddy G."/>
            <person name="Pinnaka A.K."/>
            <person name="Shivaji S."/>
        </authorList>
    </citation>
    <scope>NUCLEOTIDE SEQUENCE [LARGE SCALE GENOMIC DNA]</scope>
    <source>
        <strain evidence="5 6">AMV1</strain>
    </source>
</reference>
<dbReference type="eggNOG" id="COG0312">
    <property type="taxonomic scope" value="Bacteria"/>
</dbReference>
<evidence type="ECO:0000259" key="2">
    <source>
        <dbReference type="Pfam" id="PF01523"/>
    </source>
</evidence>
<dbReference type="GO" id="GO:0006508">
    <property type="term" value="P:proteolysis"/>
    <property type="evidence" value="ECO:0007669"/>
    <property type="project" value="InterPro"/>
</dbReference>
<evidence type="ECO:0000259" key="3">
    <source>
        <dbReference type="Pfam" id="PF19289"/>
    </source>
</evidence>
<dbReference type="InterPro" id="IPR036059">
    <property type="entry name" value="TldD/PmbA_sf"/>
</dbReference>
<evidence type="ECO:0000313" key="5">
    <source>
        <dbReference type="EMBL" id="ESR24950.1"/>
    </source>
</evidence>
<evidence type="ECO:0000256" key="1">
    <source>
        <dbReference type="ARBA" id="ARBA00005836"/>
    </source>
</evidence>
<dbReference type="Gene3D" id="3.30.2290.10">
    <property type="entry name" value="PmbA/TldD superfamily"/>
    <property type="match status" value="1"/>
</dbReference>
<gene>
    <name evidence="5" type="ORF">N177_2273</name>
</gene>
<proteinExistence type="inferred from homology"/>
<dbReference type="InterPro" id="IPR033749">
    <property type="entry name" value="Polyprenyl_synt_CS"/>
</dbReference>
<dbReference type="PROSITE" id="PS00723">
    <property type="entry name" value="POLYPRENYL_SYNTHASE_1"/>
    <property type="match status" value="1"/>
</dbReference>
<dbReference type="InterPro" id="IPR047657">
    <property type="entry name" value="PmbA"/>
</dbReference>
<keyword evidence="6" id="KW-1185">Reference proteome</keyword>
<evidence type="ECO:0000259" key="4">
    <source>
        <dbReference type="Pfam" id="PF19290"/>
    </source>
</evidence>
<dbReference type="InterPro" id="IPR045569">
    <property type="entry name" value="Metalloprtase-TldD/E_C"/>
</dbReference>
<dbReference type="InterPro" id="IPR035068">
    <property type="entry name" value="TldD/PmbA_N"/>
</dbReference>
<evidence type="ECO:0000313" key="6">
    <source>
        <dbReference type="Proteomes" id="UP000017819"/>
    </source>
</evidence>
<dbReference type="InterPro" id="IPR045570">
    <property type="entry name" value="Metalloprtase-TldD/E_cen_dom"/>
</dbReference>
<dbReference type="GO" id="GO:0005829">
    <property type="term" value="C:cytosol"/>
    <property type="evidence" value="ECO:0007669"/>
    <property type="project" value="TreeGrafter"/>
</dbReference>
<dbReference type="Pfam" id="PF01523">
    <property type="entry name" value="PmbA_TldD_1st"/>
    <property type="match status" value="1"/>
</dbReference>
<protein>
    <submittedName>
        <fullName evidence="5">TldE protein, part of TldE/TldD proteolytic complex</fullName>
    </submittedName>
</protein>
<feature type="domain" description="Metalloprotease TldD/E N-terminal" evidence="2">
    <location>
        <begin position="29"/>
        <end position="93"/>
    </location>
</feature>
<organism evidence="5 6">
    <name type="scientific">Lutibaculum baratangense AMV1</name>
    <dbReference type="NCBI Taxonomy" id="631454"/>
    <lineage>
        <taxon>Bacteria</taxon>
        <taxon>Pseudomonadati</taxon>
        <taxon>Pseudomonadota</taxon>
        <taxon>Alphaproteobacteria</taxon>
        <taxon>Hyphomicrobiales</taxon>
        <taxon>Tepidamorphaceae</taxon>
        <taxon>Lutibaculum</taxon>
    </lineage>
</organism>